<dbReference type="PANTHER" id="PTHR43472">
    <property type="entry name" value="PHOSPHORIBOSYLAMINE--GLYCINE LIGASE"/>
    <property type="match status" value="1"/>
</dbReference>
<proteinExistence type="inferred from homology"/>
<evidence type="ECO:0000256" key="8">
    <source>
        <dbReference type="ARBA" id="ARBA00022840"/>
    </source>
</evidence>
<dbReference type="Proteomes" id="UP000032287">
    <property type="component" value="Unassembled WGS sequence"/>
</dbReference>
<dbReference type="InterPro" id="IPR000115">
    <property type="entry name" value="PRibGlycinamide_synth"/>
</dbReference>
<dbReference type="PANTHER" id="PTHR43472:SF1">
    <property type="entry name" value="PHOSPHORIBOSYLAMINE--GLYCINE LIGASE, CHLOROPLASTIC"/>
    <property type="match status" value="1"/>
</dbReference>
<dbReference type="InterPro" id="IPR020560">
    <property type="entry name" value="PRibGlycinamide_synth_C-dom"/>
</dbReference>
<dbReference type="SMART" id="SM01210">
    <property type="entry name" value="GARS_C"/>
    <property type="match status" value="1"/>
</dbReference>
<dbReference type="PATRIC" id="fig|137591.25.peg.1224"/>
<evidence type="ECO:0000313" key="17">
    <source>
        <dbReference type="Proteomes" id="UP000032287"/>
    </source>
</evidence>
<evidence type="ECO:0000256" key="5">
    <source>
        <dbReference type="ARBA" id="ARBA00022598"/>
    </source>
</evidence>
<reference evidence="16 17" key="1">
    <citation type="journal article" date="2015" name="Microbiology (Mosc.)">
        <title>Genomics of the Weissella cibaria species with an examination of its metabolic traits.</title>
        <authorList>
            <person name="Lynch K.M."/>
            <person name="Lucid A."/>
            <person name="Arendt E.K."/>
            <person name="Sleator R.D."/>
            <person name="Lucey B."/>
            <person name="Coffey A."/>
        </authorList>
    </citation>
    <scope>NUCLEOTIDE SEQUENCE [LARGE SCALE GENOMIC DNA]</scope>
    <source>
        <strain evidence="16 17">MG1</strain>
    </source>
</reference>
<dbReference type="UniPathway" id="UPA00074">
    <property type="reaction ID" value="UER00125"/>
</dbReference>
<evidence type="ECO:0000256" key="2">
    <source>
        <dbReference type="ARBA" id="ARBA00001946"/>
    </source>
</evidence>
<comment type="similarity">
    <text evidence="10 13">Belongs to the GARS family.</text>
</comment>
<dbReference type="Gene3D" id="3.30.1490.20">
    <property type="entry name" value="ATP-grasp fold, A domain"/>
    <property type="match status" value="1"/>
</dbReference>
<evidence type="ECO:0000256" key="9">
    <source>
        <dbReference type="ARBA" id="ARBA00023211"/>
    </source>
</evidence>
<dbReference type="Pfam" id="PF01071">
    <property type="entry name" value="GARS_A"/>
    <property type="match status" value="1"/>
</dbReference>
<dbReference type="InterPro" id="IPR020561">
    <property type="entry name" value="PRibGlycinamid_synth_ATP-grasp"/>
</dbReference>
<evidence type="ECO:0000256" key="3">
    <source>
        <dbReference type="ARBA" id="ARBA00005174"/>
    </source>
</evidence>
<evidence type="ECO:0000256" key="7">
    <source>
        <dbReference type="ARBA" id="ARBA00022755"/>
    </source>
</evidence>
<keyword evidence="7 13" id="KW-0658">Purine biosynthesis</keyword>
<dbReference type="InterPro" id="IPR020559">
    <property type="entry name" value="PRibGlycinamide_synth_CS"/>
</dbReference>
<dbReference type="HAMAP" id="MF_00138">
    <property type="entry name" value="GARS"/>
    <property type="match status" value="1"/>
</dbReference>
<keyword evidence="5 13" id="KW-0436">Ligase</keyword>
<evidence type="ECO:0000259" key="15">
    <source>
        <dbReference type="PROSITE" id="PS50975"/>
    </source>
</evidence>
<dbReference type="SUPFAM" id="SSF52440">
    <property type="entry name" value="PreATP-grasp domain"/>
    <property type="match status" value="1"/>
</dbReference>
<comment type="cofactor">
    <cofactor evidence="2">
        <name>Mg(2+)</name>
        <dbReference type="ChEBI" id="CHEBI:18420"/>
    </cofactor>
</comment>
<dbReference type="GO" id="GO:0046872">
    <property type="term" value="F:metal ion binding"/>
    <property type="evidence" value="ECO:0007669"/>
    <property type="project" value="InterPro"/>
</dbReference>
<comment type="pathway">
    <text evidence="3 13">Purine metabolism; IMP biosynthesis via de novo pathway; N(1)-(5-phospho-D-ribosyl)glycinamide from 5-phospho-alpha-D-ribose 1-diphosphate: step 2/2.</text>
</comment>
<dbReference type="eggNOG" id="COG0151">
    <property type="taxonomic scope" value="Bacteria"/>
</dbReference>
<feature type="domain" description="ATP-grasp" evidence="15">
    <location>
        <begin position="109"/>
        <end position="311"/>
    </location>
</feature>
<dbReference type="GO" id="GO:0009113">
    <property type="term" value="P:purine nucleobase biosynthetic process"/>
    <property type="evidence" value="ECO:0007669"/>
    <property type="project" value="InterPro"/>
</dbReference>
<keyword evidence="9" id="KW-0464">Manganese</keyword>
<dbReference type="InterPro" id="IPR011761">
    <property type="entry name" value="ATP-grasp"/>
</dbReference>
<dbReference type="GO" id="GO:0006189">
    <property type="term" value="P:'de novo' IMP biosynthetic process"/>
    <property type="evidence" value="ECO:0007669"/>
    <property type="project" value="UniProtKB-UniRule"/>
</dbReference>
<comment type="caution">
    <text evidence="16">The sequence shown here is derived from an EMBL/GenBank/DDBJ whole genome shotgun (WGS) entry which is preliminary data.</text>
</comment>
<dbReference type="InterPro" id="IPR037123">
    <property type="entry name" value="PRibGlycinamide_synth_C_sf"/>
</dbReference>
<dbReference type="Gene3D" id="3.30.470.20">
    <property type="entry name" value="ATP-grasp fold, B domain"/>
    <property type="match status" value="1"/>
</dbReference>
<dbReference type="PROSITE" id="PS00184">
    <property type="entry name" value="GARS"/>
    <property type="match status" value="1"/>
</dbReference>
<keyword evidence="6 14" id="KW-0547">Nucleotide-binding</keyword>
<dbReference type="Pfam" id="PF02843">
    <property type="entry name" value="GARS_C"/>
    <property type="match status" value="1"/>
</dbReference>
<dbReference type="Gene3D" id="3.90.600.10">
    <property type="entry name" value="Phosphoribosylglycinamide synthetase, C-terminal domain"/>
    <property type="match status" value="1"/>
</dbReference>
<dbReference type="InterPro" id="IPR013815">
    <property type="entry name" value="ATP_grasp_subdomain_1"/>
</dbReference>
<dbReference type="InterPro" id="IPR016185">
    <property type="entry name" value="PreATP-grasp_dom_sf"/>
</dbReference>
<evidence type="ECO:0000256" key="6">
    <source>
        <dbReference type="ARBA" id="ARBA00022741"/>
    </source>
</evidence>
<evidence type="ECO:0000256" key="1">
    <source>
        <dbReference type="ARBA" id="ARBA00001936"/>
    </source>
</evidence>
<dbReference type="STRING" id="137591.AO080_05610"/>
<comment type="catalytic activity">
    <reaction evidence="13">
        <text>5-phospho-beta-D-ribosylamine + glycine + ATP = N(1)-(5-phospho-beta-D-ribosyl)glycinamide + ADP + phosphate + H(+)</text>
        <dbReference type="Rhea" id="RHEA:17453"/>
        <dbReference type="ChEBI" id="CHEBI:15378"/>
        <dbReference type="ChEBI" id="CHEBI:30616"/>
        <dbReference type="ChEBI" id="CHEBI:43474"/>
        <dbReference type="ChEBI" id="CHEBI:57305"/>
        <dbReference type="ChEBI" id="CHEBI:58681"/>
        <dbReference type="ChEBI" id="CHEBI:143788"/>
        <dbReference type="ChEBI" id="CHEBI:456216"/>
        <dbReference type="EC" id="6.3.4.13"/>
    </reaction>
</comment>
<evidence type="ECO:0000256" key="14">
    <source>
        <dbReference type="PROSITE-ProRule" id="PRU00409"/>
    </source>
</evidence>
<evidence type="ECO:0000256" key="11">
    <source>
        <dbReference type="ARBA" id="ARBA00042242"/>
    </source>
</evidence>
<dbReference type="SMART" id="SM01209">
    <property type="entry name" value="GARS_A"/>
    <property type="match status" value="1"/>
</dbReference>
<keyword evidence="17" id="KW-1185">Reference proteome</keyword>
<accession>A0A0D1K5C4</accession>
<evidence type="ECO:0000256" key="10">
    <source>
        <dbReference type="ARBA" id="ARBA00038345"/>
    </source>
</evidence>
<dbReference type="GO" id="GO:0004637">
    <property type="term" value="F:phosphoribosylamine-glycine ligase activity"/>
    <property type="evidence" value="ECO:0007669"/>
    <property type="project" value="UniProtKB-UniRule"/>
</dbReference>
<evidence type="ECO:0000256" key="12">
    <source>
        <dbReference type="ARBA" id="ARBA00042864"/>
    </source>
</evidence>
<gene>
    <name evidence="13 16" type="primary">purD</name>
    <name evidence="16" type="ORF">QX99_01252</name>
</gene>
<dbReference type="RefSeq" id="WP_043711462.1">
    <property type="nucleotide sequence ID" value="NZ_JALOCT010000005.1"/>
</dbReference>
<dbReference type="Gene3D" id="3.40.50.20">
    <property type="match status" value="1"/>
</dbReference>
<dbReference type="InterPro" id="IPR020562">
    <property type="entry name" value="PRibGlycinamide_synth_N"/>
</dbReference>
<evidence type="ECO:0000256" key="4">
    <source>
        <dbReference type="ARBA" id="ARBA00013255"/>
    </source>
</evidence>
<dbReference type="GO" id="GO:0005524">
    <property type="term" value="F:ATP binding"/>
    <property type="evidence" value="ECO:0007669"/>
    <property type="project" value="UniProtKB-UniRule"/>
</dbReference>
<dbReference type="NCBIfam" id="TIGR00877">
    <property type="entry name" value="purD"/>
    <property type="match status" value="1"/>
</dbReference>
<dbReference type="AlphaFoldDB" id="A0A0D1K5C4"/>
<name>A0A0D1K5C4_9LACO</name>
<dbReference type="EMBL" id="JWHU01000023">
    <property type="protein sequence ID" value="KIU20209.1"/>
    <property type="molecule type" value="Genomic_DNA"/>
</dbReference>
<dbReference type="SUPFAM" id="SSF56059">
    <property type="entry name" value="Glutathione synthetase ATP-binding domain-like"/>
    <property type="match status" value="1"/>
</dbReference>
<dbReference type="EC" id="6.3.4.13" evidence="4 13"/>
<evidence type="ECO:0000313" key="16">
    <source>
        <dbReference type="EMBL" id="KIU20209.1"/>
    </source>
</evidence>
<comment type="cofactor">
    <cofactor evidence="1">
        <name>Mn(2+)</name>
        <dbReference type="ChEBI" id="CHEBI:29035"/>
    </cofactor>
</comment>
<protein>
    <recommendedName>
        <fullName evidence="4 13">Phosphoribosylamine--glycine ligase</fullName>
        <ecNumber evidence="4 13">6.3.4.13</ecNumber>
    </recommendedName>
    <alternativeName>
        <fullName evidence="13">GARS</fullName>
    </alternativeName>
    <alternativeName>
        <fullName evidence="11 13">Glycinamide ribonucleotide synthetase</fullName>
    </alternativeName>
    <alternativeName>
        <fullName evidence="12 13">Phosphoribosylglycinamide synthetase</fullName>
    </alternativeName>
</protein>
<dbReference type="InterPro" id="IPR011054">
    <property type="entry name" value="Rudment_hybrid_motif"/>
</dbReference>
<dbReference type="Pfam" id="PF02844">
    <property type="entry name" value="GARS_N"/>
    <property type="match status" value="1"/>
</dbReference>
<keyword evidence="8 14" id="KW-0067">ATP-binding</keyword>
<sequence length="427" mass="45231">MATVLVIGAGAREHALAQAFANSAQVTMVYVAPGNVGMQADTIQPVGIPMTDIDALRDFATVTAIDLTFVGSEEPLIAGIVDDFQAAGLPIFGPTKAAAQLEGSKSFAKDRLAAAGIPTAASITVTSWPAAERAIMTSEEPVVVKQDGLAAGKGVTIYTTRQEALTAVHDLYQANHQTKLVIEAYLRGVEFSIFSLVGPNGIVHTPVAQDHKRLLDGDMGPNTGGMGAYSPVRWLADEVVADAIDQLVGPLLAEMVANHTPFTGVLYTGVMLTAQGPKVIEYNVRFGDPETQVVLPQLESDFYELVLALVRGQQPVVQWQTEDVFLGVVLAAPGYPVAPAPGMMVPTISMPKIRSFYAGVGQNDDKLITSGGRVATIVATATSATRAQAHVYAVLDALTTKLQYRHDIGYQAVEKENKVVSGDANRY</sequence>
<dbReference type="SUPFAM" id="SSF51246">
    <property type="entry name" value="Rudiment single hybrid motif"/>
    <property type="match status" value="1"/>
</dbReference>
<evidence type="ECO:0000256" key="13">
    <source>
        <dbReference type="HAMAP-Rule" id="MF_00138"/>
    </source>
</evidence>
<organism evidence="16 17">
    <name type="scientific">Weissella cibaria</name>
    <dbReference type="NCBI Taxonomy" id="137591"/>
    <lineage>
        <taxon>Bacteria</taxon>
        <taxon>Bacillati</taxon>
        <taxon>Bacillota</taxon>
        <taxon>Bacilli</taxon>
        <taxon>Lactobacillales</taxon>
        <taxon>Lactobacillaceae</taxon>
        <taxon>Weissella</taxon>
    </lineage>
</organism>
<dbReference type="PROSITE" id="PS50975">
    <property type="entry name" value="ATP_GRASP"/>
    <property type="match status" value="1"/>
</dbReference>